<name>A0A7Z0C6K1_9ACTN</name>
<dbReference type="CDD" id="cd06214">
    <property type="entry name" value="PA_degradation_oxidoreductase_like"/>
    <property type="match status" value="1"/>
</dbReference>
<dbReference type="EMBL" id="JACBZI010000001">
    <property type="protein sequence ID" value="NYI12221.1"/>
    <property type="molecule type" value="Genomic_DNA"/>
</dbReference>
<dbReference type="Pfam" id="PF00111">
    <property type="entry name" value="Fer2"/>
    <property type="match status" value="1"/>
</dbReference>
<evidence type="ECO:0000256" key="4">
    <source>
        <dbReference type="ARBA" id="ARBA00022723"/>
    </source>
</evidence>
<dbReference type="AlphaFoldDB" id="A0A7Z0C6K1"/>
<evidence type="ECO:0000256" key="3">
    <source>
        <dbReference type="ARBA" id="ARBA00022714"/>
    </source>
</evidence>
<keyword evidence="8" id="KW-0411">Iron-sulfur</keyword>
<evidence type="ECO:0000256" key="2">
    <source>
        <dbReference type="ARBA" id="ARBA00022630"/>
    </source>
</evidence>
<keyword evidence="2" id="KW-0285">Flavoprotein</keyword>
<dbReference type="InterPro" id="IPR001041">
    <property type="entry name" value="2Fe-2S_ferredoxin-type"/>
</dbReference>
<dbReference type="GO" id="GO:0016491">
    <property type="term" value="F:oxidoreductase activity"/>
    <property type="evidence" value="ECO:0007669"/>
    <property type="project" value="UniProtKB-KW"/>
</dbReference>
<dbReference type="InterPro" id="IPR001433">
    <property type="entry name" value="OxRdtase_FAD/NAD-bd"/>
</dbReference>
<dbReference type="GO" id="GO:0051537">
    <property type="term" value="F:2 iron, 2 sulfur cluster binding"/>
    <property type="evidence" value="ECO:0007669"/>
    <property type="project" value="UniProtKB-KW"/>
</dbReference>
<reference evidence="11 12" key="1">
    <citation type="submission" date="2020-07" db="EMBL/GenBank/DDBJ databases">
        <title>Sequencing the genomes of 1000 actinobacteria strains.</title>
        <authorList>
            <person name="Klenk H.-P."/>
        </authorList>
    </citation>
    <scope>NUCLEOTIDE SEQUENCE [LARGE SCALE GENOMIC DNA]</scope>
    <source>
        <strain evidence="11 12">DSM 18248</strain>
    </source>
</reference>
<evidence type="ECO:0000256" key="1">
    <source>
        <dbReference type="ARBA" id="ARBA00001974"/>
    </source>
</evidence>
<dbReference type="InterPro" id="IPR050415">
    <property type="entry name" value="MRET"/>
</dbReference>
<dbReference type="Gene3D" id="3.10.20.30">
    <property type="match status" value="1"/>
</dbReference>
<feature type="domain" description="2Fe-2S ferredoxin-type" evidence="9">
    <location>
        <begin position="277"/>
        <end position="366"/>
    </location>
</feature>
<keyword evidence="4" id="KW-0479">Metal-binding</keyword>
<keyword evidence="7" id="KW-0408">Iron</keyword>
<dbReference type="RefSeq" id="WP_343045761.1">
    <property type="nucleotide sequence ID" value="NZ_BAAAPP010000001.1"/>
</dbReference>
<dbReference type="Gene3D" id="2.40.30.10">
    <property type="entry name" value="Translation factors"/>
    <property type="match status" value="1"/>
</dbReference>
<comment type="caution">
    <text evidence="11">The sequence shown here is derived from an EMBL/GenBank/DDBJ whole genome shotgun (WGS) entry which is preliminary data.</text>
</comment>
<dbReference type="PROSITE" id="PS51085">
    <property type="entry name" value="2FE2S_FER_2"/>
    <property type="match status" value="1"/>
</dbReference>
<keyword evidence="6" id="KW-0560">Oxidoreductase</keyword>
<evidence type="ECO:0000259" key="10">
    <source>
        <dbReference type="PROSITE" id="PS51384"/>
    </source>
</evidence>
<gene>
    <name evidence="11" type="ORF">BKA05_003736</name>
</gene>
<sequence length="366" mass="39506">MGVPTQELAQEPVQPRSRSGFHALTVARVDAQTEDSVAITFEVPGDLAEVFAFEAGQSLTVRRSVDGVEHRRSYSICAPAGAAPRIGVREVPGGVVSSWLVHGVRPGDVVEVGPPTGSFRATPGPGRHLCIAAGSGITPMLSIASTVLRDPRASVALLYGNRTTGSVMFAEDLADLKDQHADRLDLVHVLSREPREVDLFSGRLDADRLRRLLTTLVPTDGLDHVWLCGPFGLIEDARAVLGELGVPAERVHVEHFYVDQPPPVLRHPDRVVEGDTSEVTVVLDGRRTTSAMPRDETVLDAAQRVRSDLPFACKGGVCGTCRARVCDGEVDMVRNFALEPHEVQRGFVLTCQSFPVSDEVTVDFDA</sequence>
<dbReference type="InterPro" id="IPR006058">
    <property type="entry name" value="2Fe2S_fd_BS"/>
</dbReference>
<dbReference type="PROSITE" id="PS51384">
    <property type="entry name" value="FAD_FR"/>
    <property type="match status" value="1"/>
</dbReference>
<keyword evidence="12" id="KW-1185">Reference proteome</keyword>
<keyword evidence="3" id="KW-0001">2Fe-2S</keyword>
<dbReference type="InterPro" id="IPR011884">
    <property type="entry name" value="PaaE"/>
</dbReference>
<dbReference type="NCBIfam" id="TIGR02160">
    <property type="entry name" value="PA_CoA_Oxy5"/>
    <property type="match status" value="1"/>
</dbReference>
<dbReference type="Gene3D" id="3.40.50.80">
    <property type="entry name" value="Nucleotide-binding domain of ferredoxin-NADP reductase (FNR) module"/>
    <property type="match status" value="1"/>
</dbReference>
<dbReference type="PANTHER" id="PTHR47354">
    <property type="entry name" value="NADH OXIDOREDUCTASE HCR"/>
    <property type="match status" value="1"/>
</dbReference>
<dbReference type="SUPFAM" id="SSF54292">
    <property type="entry name" value="2Fe-2S ferredoxin-like"/>
    <property type="match status" value="1"/>
</dbReference>
<dbReference type="Proteomes" id="UP000537326">
    <property type="component" value="Unassembled WGS sequence"/>
</dbReference>
<evidence type="ECO:0000313" key="12">
    <source>
        <dbReference type="Proteomes" id="UP000537326"/>
    </source>
</evidence>
<dbReference type="InterPro" id="IPR008333">
    <property type="entry name" value="Cbr1-like_FAD-bd_dom"/>
</dbReference>
<dbReference type="InterPro" id="IPR017927">
    <property type="entry name" value="FAD-bd_FR_type"/>
</dbReference>
<dbReference type="Pfam" id="PF00970">
    <property type="entry name" value="FAD_binding_6"/>
    <property type="match status" value="1"/>
</dbReference>
<dbReference type="PRINTS" id="PR00410">
    <property type="entry name" value="PHEHYDRXLASE"/>
</dbReference>
<dbReference type="CDD" id="cd00207">
    <property type="entry name" value="fer2"/>
    <property type="match status" value="1"/>
</dbReference>
<dbReference type="InterPro" id="IPR036010">
    <property type="entry name" value="2Fe-2S_ferredoxin-like_sf"/>
</dbReference>
<feature type="domain" description="FAD-binding FR-type" evidence="10">
    <location>
        <begin position="19"/>
        <end position="122"/>
    </location>
</feature>
<dbReference type="GO" id="GO:0046872">
    <property type="term" value="F:metal ion binding"/>
    <property type="evidence" value="ECO:0007669"/>
    <property type="project" value="UniProtKB-KW"/>
</dbReference>
<keyword evidence="5" id="KW-0274">FAD</keyword>
<comment type="cofactor">
    <cofactor evidence="1">
        <name>FAD</name>
        <dbReference type="ChEBI" id="CHEBI:57692"/>
    </cofactor>
</comment>
<evidence type="ECO:0000259" key="9">
    <source>
        <dbReference type="PROSITE" id="PS51085"/>
    </source>
</evidence>
<evidence type="ECO:0000256" key="5">
    <source>
        <dbReference type="ARBA" id="ARBA00022827"/>
    </source>
</evidence>
<evidence type="ECO:0000256" key="6">
    <source>
        <dbReference type="ARBA" id="ARBA00023002"/>
    </source>
</evidence>
<dbReference type="InterPro" id="IPR039261">
    <property type="entry name" value="FNR_nucleotide-bd"/>
</dbReference>
<dbReference type="PANTHER" id="PTHR47354:SF8">
    <property type="entry name" value="1,2-PHENYLACETYL-COA EPOXIDASE, SUBUNIT E"/>
    <property type="match status" value="1"/>
</dbReference>
<evidence type="ECO:0000256" key="7">
    <source>
        <dbReference type="ARBA" id="ARBA00023004"/>
    </source>
</evidence>
<dbReference type="GO" id="GO:0050660">
    <property type="term" value="F:flavin adenine dinucleotide binding"/>
    <property type="evidence" value="ECO:0007669"/>
    <property type="project" value="TreeGrafter"/>
</dbReference>
<dbReference type="InterPro" id="IPR012675">
    <property type="entry name" value="Beta-grasp_dom_sf"/>
</dbReference>
<dbReference type="GO" id="GO:0010124">
    <property type="term" value="P:phenylacetate catabolic process"/>
    <property type="evidence" value="ECO:0007669"/>
    <property type="project" value="InterPro"/>
</dbReference>
<organism evidence="11 12">
    <name type="scientific">Nocardioides marinus</name>
    <dbReference type="NCBI Taxonomy" id="374514"/>
    <lineage>
        <taxon>Bacteria</taxon>
        <taxon>Bacillati</taxon>
        <taxon>Actinomycetota</taxon>
        <taxon>Actinomycetes</taxon>
        <taxon>Propionibacteriales</taxon>
        <taxon>Nocardioidaceae</taxon>
        <taxon>Nocardioides</taxon>
    </lineage>
</organism>
<dbReference type="SUPFAM" id="SSF63380">
    <property type="entry name" value="Riboflavin synthase domain-like"/>
    <property type="match status" value="1"/>
</dbReference>
<evidence type="ECO:0000313" key="11">
    <source>
        <dbReference type="EMBL" id="NYI12221.1"/>
    </source>
</evidence>
<evidence type="ECO:0000256" key="8">
    <source>
        <dbReference type="ARBA" id="ARBA00023014"/>
    </source>
</evidence>
<dbReference type="PROSITE" id="PS00197">
    <property type="entry name" value="2FE2S_FER_1"/>
    <property type="match status" value="1"/>
</dbReference>
<proteinExistence type="predicted"/>
<dbReference type="InterPro" id="IPR017938">
    <property type="entry name" value="Riboflavin_synthase-like_b-brl"/>
</dbReference>
<accession>A0A7Z0C6K1</accession>
<protein>
    <submittedName>
        <fullName evidence="11">Ring-1,2-phenylacetyl-CoA epoxidase subunit PaaE</fullName>
    </submittedName>
</protein>
<dbReference type="Pfam" id="PF00175">
    <property type="entry name" value="NAD_binding_1"/>
    <property type="match status" value="1"/>
</dbReference>
<dbReference type="SUPFAM" id="SSF52343">
    <property type="entry name" value="Ferredoxin reductase-like, C-terminal NADP-linked domain"/>
    <property type="match status" value="1"/>
</dbReference>